<dbReference type="Pfam" id="PF13356">
    <property type="entry name" value="Arm-DNA-bind_3"/>
    <property type="match status" value="1"/>
</dbReference>
<sequence length="51" mass="5648">MPLTDAAIRRAKSQKITDGGGLYLYLTPPDARSGRWKYRIAGKEKLLSIGL</sequence>
<feature type="domain" description="Integrase DNA-binding" evidence="1">
    <location>
        <begin position="3"/>
        <end position="50"/>
    </location>
</feature>
<name>A0AAI9C5U9_STEMA</name>
<dbReference type="Proteomes" id="UP001218208">
    <property type="component" value="Unassembled WGS sequence"/>
</dbReference>
<protein>
    <submittedName>
        <fullName evidence="2">DUF4102 domain-containing protein</fullName>
    </submittedName>
</protein>
<evidence type="ECO:0000313" key="2">
    <source>
        <dbReference type="EMBL" id="EKT4094777.1"/>
    </source>
</evidence>
<dbReference type="Gene3D" id="3.30.160.390">
    <property type="entry name" value="Integrase, DNA-binding domain"/>
    <property type="match status" value="1"/>
</dbReference>
<evidence type="ECO:0000259" key="1">
    <source>
        <dbReference type="Pfam" id="PF13356"/>
    </source>
</evidence>
<accession>A0AAI9C5U9</accession>
<proteinExistence type="predicted"/>
<evidence type="ECO:0000313" key="3">
    <source>
        <dbReference type="Proteomes" id="UP001218208"/>
    </source>
</evidence>
<dbReference type="RefSeq" id="WP_204303203.1">
    <property type="nucleotide sequence ID" value="NZ_CP029773.1"/>
</dbReference>
<comment type="caution">
    <text evidence="2">The sequence shown here is derived from an EMBL/GenBank/DDBJ whole genome shotgun (WGS) entry which is preliminary data.</text>
</comment>
<reference evidence="2" key="1">
    <citation type="submission" date="2022-07" db="EMBL/GenBank/DDBJ databases">
        <authorList>
            <consortium name="DAFM: The Division of Animal and Food Microbiology"/>
        </authorList>
    </citation>
    <scope>NUCLEOTIDE SEQUENCE</scope>
    <source>
        <strain evidence="2">19MO01SH01-2</strain>
    </source>
</reference>
<dbReference type="AlphaFoldDB" id="A0AAI9C5U9"/>
<organism evidence="2 3">
    <name type="scientific">Stenotrophomonas maltophilia</name>
    <name type="common">Pseudomonas maltophilia</name>
    <name type="synonym">Xanthomonas maltophilia</name>
    <dbReference type="NCBI Taxonomy" id="40324"/>
    <lineage>
        <taxon>Bacteria</taxon>
        <taxon>Pseudomonadati</taxon>
        <taxon>Pseudomonadota</taxon>
        <taxon>Gammaproteobacteria</taxon>
        <taxon>Lysobacterales</taxon>
        <taxon>Lysobacteraceae</taxon>
        <taxon>Stenotrophomonas</taxon>
        <taxon>Stenotrophomonas maltophilia group</taxon>
    </lineage>
</organism>
<dbReference type="EMBL" id="ABLOJW010000035">
    <property type="protein sequence ID" value="EKT4094777.1"/>
    <property type="molecule type" value="Genomic_DNA"/>
</dbReference>
<dbReference type="InterPro" id="IPR038488">
    <property type="entry name" value="Integrase_DNA-bd_sf"/>
</dbReference>
<dbReference type="InterPro" id="IPR025166">
    <property type="entry name" value="Integrase_DNA_bind_dom"/>
</dbReference>
<gene>
    <name evidence="2" type="ORF">QEG23_004349</name>
</gene>